<dbReference type="eggNOG" id="KOG1591">
    <property type="taxonomic scope" value="Eukaryota"/>
</dbReference>
<dbReference type="InterPro" id="IPR045054">
    <property type="entry name" value="P4HA-like"/>
</dbReference>
<comment type="subcellular location">
    <subcellularLocation>
        <location evidence="2">Endoplasmic reticulum membrane</location>
        <topology evidence="2">Single-pass type II membrane protein</topology>
    </subcellularLocation>
</comment>
<dbReference type="AlphaFoldDB" id="A0A1Y5I1B3"/>
<feature type="domain" description="Fe2OG dioxygenase" evidence="11">
    <location>
        <begin position="112"/>
        <end position="243"/>
    </location>
</feature>
<dbReference type="GO" id="GO:0004656">
    <property type="term" value="F:procollagen-proline 4-dioxygenase activity"/>
    <property type="evidence" value="ECO:0007669"/>
    <property type="project" value="UniProtKB-EC"/>
</dbReference>
<dbReference type="GO" id="GO:0031418">
    <property type="term" value="F:L-ascorbic acid binding"/>
    <property type="evidence" value="ECO:0007669"/>
    <property type="project" value="InterPro"/>
</dbReference>
<evidence type="ECO:0000256" key="8">
    <source>
        <dbReference type="ARBA" id="ARBA00023004"/>
    </source>
</evidence>
<evidence type="ECO:0000259" key="12">
    <source>
        <dbReference type="PROSITE" id="PS51670"/>
    </source>
</evidence>
<keyword evidence="4" id="KW-0479">Metal-binding</keyword>
<reference evidence="13" key="1">
    <citation type="submission" date="2017-04" db="EMBL/GenBank/DDBJ databases">
        <title>Population genomics of picophytoplankton unveils novel chromosome hypervariability.</title>
        <authorList>
            <consortium name="DOE Joint Genome Institute"/>
            <person name="Blanc-Mathieu R."/>
            <person name="Krasovec M."/>
            <person name="Hebrard M."/>
            <person name="Yau S."/>
            <person name="Desgranges E."/>
            <person name="Martin J."/>
            <person name="Schackwitz W."/>
            <person name="Kuo A."/>
            <person name="Salin G."/>
            <person name="Donnadieu C."/>
            <person name="Desdevises Y."/>
            <person name="Sanchez-Ferandin S."/>
            <person name="Moreau H."/>
            <person name="Rivals E."/>
            <person name="Grigoriev I.V."/>
            <person name="Grimsley N."/>
            <person name="Eyre-Walker A."/>
            <person name="Piganeau G."/>
        </authorList>
    </citation>
    <scope>NUCLEOTIDE SEQUENCE [LARGE SCALE GENOMIC DNA]</scope>
    <source>
        <strain evidence="13">RCC 1115</strain>
    </source>
</reference>
<keyword evidence="9" id="KW-0472">Membrane</keyword>
<dbReference type="EMBL" id="KZ155838">
    <property type="protein sequence ID" value="OUS42477.1"/>
    <property type="molecule type" value="Genomic_DNA"/>
</dbReference>
<comment type="catalytic activity">
    <reaction evidence="10">
        <text>L-prolyl-[collagen] + 2-oxoglutarate + O2 = trans-4-hydroxy-L-prolyl-[collagen] + succinate + CO2</text>
        <dbReference type="Rhea" id="RHEA:18945"/>
        <dbReference type="Rhea" id="RHEA-COMP:11676"/>
        <dbReference type="Rhea" id="RHEA-COMP:11680"/>
        <dbReference type="ChEBI" id="CHEBI:15379"/>
        <dbReference type="ChEBI" id="CHEBI:16526"/>
        <dbReference type="ChEBI" id="CHEBI:16810"/>
        <dbReference type="ChEBI" id="CHEBI:30031"/>
        <dbReference type="ChEBI" id="CHEBI:50342"/>
        <dbReference type="ChEBI" id="CHEBI:61965"/>
        <dbReference type="EC" id="1.14.11.2"/>
    </reaction>
</comment>
<keyword evidence="7" id="KW-0560">Oxidoreductase</keyword>
<dbReference type="GO" id="GO:0005506">
    <property type="term" value="F:iron ion binding"/>
    <property type="evidence" value="ECO:0007669"/>
    <property type="project" value="InterPro"/>
</dbReference>
<name>A0A1Y5I1B3_OSTTA</name>
<dbReference type="Pfam" id="PF13640">
    <property type="entry name" value="2OG-FeII_Oxy_3"/>
    <property type="match status" value="1"/>
</dbReference>
<dbReference type="InterPro" id="IPR005123">
    <property type="entry name" value="Oxoglu/Fe-dep_dioxygenase_dom"/>
</dbReference>
<dbReference type="PANTHER" id="PTHR10869:SF238">
    <property type="entry name" value="PROLYL 4-HYDROXYLASE 6-RELATED"/>
    <property type="match status" value="1"/>
</dbReference>
<evidence type="ECO:0000256" key="5">
    <source>
        <dbReference type="ARBA" id="ARBA00022964"/>
    </source>
</evidence>
<dbReference type="InterPro" id="IPR003582">
    <property type="entry name" value="ShKT_dom"/>
</dbReference>
<dbReference type="Proteomes" id="UP000195557">
    <property type="component" value="Unassembled WGS sequence"/>
</dbReference>
<evidence type="ECO:0000256" key="6">
    <source>
        <dbReference type="ARBA" id="ARBA00022989"/>
    </source>
</evidence>
<dbReference type="InterPro" id="IPR044862">
    <property type="entry name" value="Pro_4_hyd_alph_FE2OG_OXY"/>
</dbReference>
<sequence>MESSSTSSTARVNARPTLSETKGAVGDARVIAVEPLSWYPRAFALRNALDETEMRAILALARTRVARSTVIDSESGKSVVNPIRTSKQTFLSRNDPVVRKVLERMSSVTHLPWYHCEDLQVLEYSAGEKYDAHEDVGEDGTKSGDQLSKNGGKRVATILLYLEEPEEGGETAFPDSEWIDPERAKTETWSKCAHRRVAMKPTRGDGLMFWSVRPDGTIDHRALHVGCPPTRGTKWTATIWVHADPYNWIKPPDPVPTIGCEDKSDRCRGWANTGECDKNPSFMLENCKWSCRVNGCDH</sequence>
<keyword evidence="5" id="KW-0223">Dioxygenase</keyword>
<protein>
    <submittedName>
        <fullName evidence="13">Putative oxidoreductase</fullName>
    </submittedName>
</protein>
<evidence type="ECO:0000256" key="9">
    <source>
        <dbReference type="ARBA" id="ARBA00023136"/>
    </source>
</evidence>
<evidence type="ECO:0000313" key="13">
    <source>
        <dbReference type="EMBL" id="OUS42477.1"/>
    </source>
</evidence>
<dbReference type="PROSITE" id="PS51471">
    <property type="entry name" value="FE2OG_OXY"/>
    <property type="match status" value="1"/>
</dbReference>
<evidence type="ECO:0000256" key="4">
    <source>
        <dbReference type="ARBA" id="ARBA00022723"/>
    </source>
</evidence>
<evidence type="ECO:0000256" key="3">
    <source>
        <dbReference type="ARBA" id="ARBA00022692"/>
    </source>
</evidence>
<dbReference type="PANTHER" id="PTHR10869">
    <property type="entry name" value="PROLYL 4-HYDROXYLASE ALPHA SUBUNIT"/>
    <property type="match status" value="1"/>
</dbReference>
<gene>
    <name evidence="13" type="ORF">BE221DRAFT_187158</name>
</gene>
<feature type="domain" description="ShKT" evidence="12">
    <location>
        <begin position="260"/>
        <end position="296"/>
    </location>
</feature>
<proteinExistence type="predicted"/>
<organism evidence="13">
    <name type="scientific">Ostreococcus tauri</name>
    <name type="common">Marine green alga</name>
    <dbReference type="NCBI Taxonomy" id="70448"/>
    <lineage>
        <taxon>Eukaryota</taxon>
        <taxon>Viridiplantae</taxon>
        <taxon>Chlorophyta</taxon>
        <taxon>Mamiellophyceae</taxon>
        <taxon>Mamiellales</taxon>
        <taxon>Bathycoccaceae</taxon>
        <taxon>Ostreococcus</taxon>
    </lineage>
</organism>
<dbReference type="Pfam" id="PF01549">
    <property type="entry name" value="ShK"/>
    <property type="match status" value="1"/>
</dbReference>
<dbReference type="Gene3D" id="2.60.120.620">
    <property type="entry name" value="q2cbj1_9rhob like domain"/>
    <property type="match status" value="1"/>
</dbReference>
<dbReference type="InterPro" id="IPR006620">
    <property type="entry name" value="Pro_4_hyd_alph"/>
</dbReference>
<keyword evidence="6" id="KW-1133">Transmembrane helix</keyword>
<accession>A0A1Y5I1B3</accession>
<evidence type="ECO:0000256" key="1">
    <source>
        <dbReference type="ARBA" id="ARBA00001961"/>
    </source>
</evidence>
<dbReference type="SMART" id="SM00702">
    <property type="entry name" value="P4Hc"/>
    <property type="match status" value="1"/>
</dbReference>
<evidence type="ECO:0000256" key="10">
    <source>
        <dbReference type="ARBA" id="ARBA00049169"/>
    </source>
</evidence>
<dbReference type="GO" id="GO:0005789">
    <property type="term" value="C:endoplasmic reticulum membrane"/>
    <property type="evidence" value="ECO:0007669"/>
    <property type="project" value="UniProtKB-SubCell"/>
</dbReference>
<keyword evidence="8" id="KW-0408">Iron</keyword>
<evidence type="ECO:0000259" key="11">
    <source>
        <dbReference type="PROSITE" id="PS51471"/>
    </source>
</evidence>
<evidence type="ECO:0000256" key="7">
    <source>
        <dbReference type="ARBA" id="ARBA00023002"/>
    </source>
</evidence>
<dbReference type="PROSITE" id="PS51670">
    <property type="entry name" value="SHKT"/>
    <property type="match status" value="1"/>
</dbReference>
<dbReference type="SMART" id="SM00254">
    <property type="entry name" value="ShKT"/>
    <property type="match status" value="1"/>
</dbReference>
<evidence type="ECO:0000256" key="2">
    <source>
        <dbReference type="ARBA" id="ARBA00004648"/>
    </source>
</evidence>
<keyword evidence="3" id="KW-0812">Transmembrane</keyword>
<comment type="cofactor">
    <cofactor evidence="1">
        <name>L-ascorbate</name>
        <dbReference type="ChEBI" id="CHEBI:38290"/>
    </cofactor>
</comment>